<feature type="transmembrane region" description="Helical" evidence="2">
    <location>
        <begin position="747"/>
        <end position="767"/>
    </location>
</feature>
<dbReference type="Proteomes" id="UP000663855">
    <property type="component" value="Unassembled WGS sequence"/>
</dbReference>
<keyword evidence="2" id="KW-0812">Transmembrane</keyword>
<reference evidence="7" key="1">
    <citation type="submission" date="2021-02" db="EMBL/GenBank/DDBJ databases">
        <authorList>
            <person name="Nowell W R."/>
        </authorList>
    </citation>
    <scope>NUCLEOTIDE SEQUENCE</scope>
</reference>
<evidence type="ECO:0008006" key="12">
    <source>
        <dbReference type="Google" id="ProtNLM"/>
    </source>
</evidence>
<evidence type="ECO:0000256" key="2">
    <source>
        <dbReference type="SAM" id="Phobius"/>
    </source>
</evidence>
<keyword evidence="2" id="KW-1133">Transmembrane helix</keyword>
<dbReference type="InterPro" id="IPR050327">
    <property type="entry name" value="Proton-linked_MCT"/>
</dbReference>
<evidence type="ECO:0000313" key="6">
    <source>
        <dbReference type="EMBL" id="CAF2076899.1"/>
    </source>
</evidence>
<dbReference type="AlphaFoldDB" id="A0A817A2D4"/>
<dbReference type="Pfam" id="PF07690">
    <property type="entry name" value="MFS_1"/>
    <property type="match status" value="2"/>
</dbReference>
<evidence type="ECO:0000313" key="9">
    <source>
        <dbReference type="EMBL" id="CAF3979290.1"/>
    </source>
</evidence>
<dbReference type="SUPFAM" id="SSF103473">
    <property type="entry name" value="MFS general substrate transporter"/>
    <property type="match status" value="1"/>
</dbReference>
<dbReference type="Proteomes" id="UP000663824">
    <property type="component" value="Unassembled WGS sequence"/>
</dbReference>
<feature type="transmembrane region" description="Helical" evidence="2">
    <location>
        <begin position="186"/>
        <end position="204"/>
    </location>
</feature>
<feature type="transmembrane region" description="Helical" evidence="2">
    <location>
        <begin position="144"/>
        <end position="174"/>
    </location>
</feature>
<feature type="transmembrane region" description="Helical" evidence="2">
    <location>
        <begin position="240"/>
        <end position="261"/>
    </location>
</feature>
<keyword evidence="2" id="KW-0472">Membrane</keyword>
<dbReference type="Proteomes" id="UP000663834">
    <property type="component" value="Unassembled WGS sequence"/>
</dbReference>
<dbReference type="EMBL" id="CAJNOW010002142">
    <property type="protein sequence ID" value="CAF1342185.1"/>
    <property type="molecule type" value="Genomic_DNA"/>
</dbReference>
<dbReference type="OrthoDB" id="410267at2759"/>
<evidence type="ECO:0000313" key="5">
    <source>
        <dbReference type="EMBL" id="CAF1957674.1"/>
    </source>
</evidence>
<feature type="transmembrane region" description="Helical" evidence="2">
    <location>
        <begin position="837"/>
        <end position="860"/>
    </location>
</feature>
<feature type="region of interest" description="Disordered" evidence="1">
    <location>
        <begin position="1"/>
        <end position="102"/>
    </location>
</feature>
<feature type="region of interest" description="Disordered" evidence="1">
    <location>
        <begin position="330"/>
        <end position="396"/>
    </location>
</feature>
<feature type="transmembrane region" description="Helical" evidence="2">
    <location>
        <begin position="809"/>
        <end position="831"/>
    </location>
</feature>
<dbReference type="Gene3D" id="1.20.1250.20">
    <property type="entry name" value="MFS general substrate transporter like domains"/>
    <property type="match status" value="2"/>
</dbReference>
<feature type="compositionally biased region" description="Polar residues" evidence="1">
    <location>
        <begin position="350"/>
        <end position="360"/>
    </location>
</feature>
<evidence type="ECO:0000313" key="8">
    <source>
        <dbReference type="EMBL" id="CAF3973553.1"/>
    </source>
</evidence>
<keyword evidence="10" id="KW-1185">Reference proteome</keyword>
<feature type="compositionally biased region" description="Acidic residues" evidence="1">
    <location>
        <begin position="330"/>
        <end position="345"/>
    </location>
</feature>
<proteinExistence type="predicted"/>
<dbReference type="EMBL" id="CAJNRF010000377">
    <property type="protein sequence ID" value="CAF1957674.1"/>
    <property type="molecule type" value="Genomic_DNA"/>
</dbReference>
<dbReference type="Proteomes" id="UP000663866">
    <property type="component" value="Unassembled WGS sequence"/>
</dbReference>
<feature type="compositionally biased region" description="Acidic residues" evidence="1">
    <location>
        <begin position="18"/>
        <end position="32"/>
    </location>
</feature>
<gene>
    <name evidence="3" type="ORF">CJN711_LOCUS2010</name>
    <name evidence="4" type="ORF">KQP761_LOCUS6795</name>
    <name evidence="6" type="ORF">MBJ925_LOCUS17772</name>
    <name evidence="9" type="ORF">OVN521_LOCUS13833</name>
    <name evidence="8" type="ORF">UXM345_LOCUS14624</name>
    <name evidence="5" type="ORF">WKI299_LOCUS2682</name>
    <name evidence="7" type="ORF">XDN619_LOCUS35309</name>
</gene>
<feature type="compositionally biased region" description="Basic residues" evidence="1">
    <location>
        <begin position="516"/>
        <end position="527"/>
    </location>
</feature>
<protein>
    <recommendedName>
        <fullName evidence="12">Major facilitator superfamily (MFS) profile domain-containing protein</fullName>
    </recommendedName>
</protein>
<feature type="transmembrane region" description="Helical" evidence="2">
    <location>
        <begin position="676"/>
        <end position="696"/>
    </location>
</feature>
<dbReference type="GO" id="GO:0008028">
    <property type="term" value="F:monocarboxylic acid transmembrane transporter activity"/>
    <property type="evidence" value="ECO:0007669"/>
    <property type="project" value="TreeGrafter"/>
</dbReference>
<feature type="compositionally biased region" description="Basic and acidic residues" evidence="1">
    <location>
        <begin position="438"/>
        <end position="454"/>
    </location>
</feature>
<dbReference type="EMBL" id="CAJNRG010018190">
    <property type="protein sequence ID" value="CAF2250352.1"/>
    <property type="molecule type" value="Genomic_DNA"/>
</dbReference>
<dbReference type="EMBL" id="CAJNOV010000126">
    <property type="protein sequence ID" value="CAF0994179.1"/>
    <property type="molecule type" value="Genomic_DNA"/>
</dbReference>
<feature type="region of interest" description="Disordered" evidence="1">
    <location>
        <begin position="438"/>
        <end position="540"/>
    </location>
</feature>
<name>A0A817A2D4_9BILA</name>
<feature type="transmembrane region" description="Helical" evidence="2">
    <location>
        <begin position="716"/>
        <end position="735"/>
    </location>
</feature>
<dbReference type="Proteomes" id="UP000663887">
    <property type="component" value="Unassembled WGS sequence"/>
</dbReference>
<feature type="compositionally biased region" description="Polar residues" evidence="1">
    <location>
        <begin position="482"/>
        <end position="501"/>
    </location>
</feature>
<feature type="transmembrane region" description="Helical" evidence="2">
    <location>
        <begin position="273"/>
        <end position="293"/>
    </location>
</feature>
<feature type="compositionally biased region" description="Polar residues" evidence="1">
    <location>
        <begin position="91"/>
        <end position="102"/>
    </location>
</feature>
<dbReference type="InterPro" id="IPR036259">
    <property type="entry name" value="MFS_trans_sf"/>
</dbReference>
<dbReference type="InterPro" id="IPR011701">
    <property type="entry name" value="MFS"/>
</dbReference>
<dbReference type="EMBL" id="CAJNRE010008861">
    <property type="protein sequence ID" value="CAF2076899.1"/>
    <property type="molecule type" value="Genomic_DNA"/>
</dbReference>
<feature type="compositionally biased region" description="Basic and acidic residues" evidence="1">
    <location>
        <begin position="1"/>
        <end position="10"/>
    </location>
</feature>
<evidence type="ECO:0000256" key="1">
    <source>
        <dbReference type="SAM" id="MobiDB-lite"/>
    </source>
</evidence>
<evidence type="ECO:0000313" key="7">
    <source>
        <dbReference type="EMBL" id="CAF2250352.1"/>
    </source>
</evidence>
<evidence type="ECO:0000313" key="4">
    <source>
        <dbReference type="EMBL" id="CAF1342185.1"/>
    </source>
</evidence>
<comment type="caution">
    <text evidence="7">The sequence shown here is derived from an EMBL/GenBank/DDBJ whole genome shotgun (WGS) entry which is preliminary data.</text>
</comment>
<dbReference type="PANTHER" id="PTHR11360">
    <property type="entry name" value="MONOCARBOXYLATE TRANSPORTER"/>
    <property type="match status" value="1"/>
</dbReference>
<dbReference type="Proteomes" id="UP000663842">
    <property type="component" value="Unassembled WGS sequence"/>
</dbReference>
<dbReference type="EMBL" id="CAJOBF010001675">
    <property type="protein sequence ID" value="CAF3973553.1"/>
    <property type="molecule type" value="Genomic_DNA"/>
</dbReference>
<evidence type="ECO:0000313" key="11">
    <source>
        <dbReference type="Proteomes" id="UP000663887"/>
    </source>
</evidence>
<sequence length="907" mass="101966">MQSPRHTEQYHKHKERKEEDESPTTTIEEEKEEVEKQIGEIINSTTPQPTVKNKKRVHYPQVNGDYSAIDSKKTDSLQQNHETPSVDLYSKPNNGSPEQPTPSDYVIPVDSDRCCGCCSTPEPLRRRLNRILNPWREFIEYQSAWSWVILVASFLTYSIGEALTSVFPILFVALQDEFPEQGSSRVALVQSMMNAVPCLAGPIASIATTRFGYRKTAMLGGLIGSLSLLATSFARRLELLYLTMGICYALGNSLVLVATVVAVTEHFEAKPSFASGVTISGGAFGQCVFAIVLQKLINKYDWNGAMMLFSGVVLSIVAFAALFREVEWDEEDYEEEEGEEEETENGNETASTVLAPSEQSEVPMETAHTTVTNFEPEETTKDASSNTPPPTHRPSIIDDIFFYDHYTKQELLDQYSKSEICLPLAVREHYEDECRQHRKELEQEQEQEERKFNEQKLSSSTTQIEQTDEIQRATQVPPIAERSNSCKNLSSTETRPLSTDKSAPSTVPSTTASSSRKSRSHHRRQRRLSNNNTPHDNKQPMFYYPFHHQHHNMPVATSGSTRTHSSHHHHHHHHHSVYFNRGNLSQLALCSKNIYSYESVLNMCKLQSLHSSIDRSLSLPNLYSPMLAGRKRHRSLTVPRNIEDYLKDEDEEEEDEAKKKNICQQIYYDIRKLVRVLRILPFLLLCVCVTIITIFYDATWTFLIDYMKQNNLTAEQGSHLILAVGIIAIFGEIGYGYLGDSKRISPLYIYACSLCMAGLSQLLIPLAMKSYSLLMPLMLFTSFLQSAQEVLMPILCIKFAGTQNFANAYGMLLLCQGISSLIGPPALGIVADRNSYGLTYTAIGIGTTFAALLLFTMPLVQRCYGYLKIESKSRKTNTLVTASNGDLPVPITINSSLSGTAANINNK</sequence>
<dbReference type="EMBL" id="CAJOBG010002050">
    <property type="protein sequence ID" value="CAF3979290.1"/>
    <property type="molecule type" value="Genomic_DNA"/>
</dbReference>
<accession>A0A817A2D4</accession>
<dbReference type="Proteomes" id="UP000663856">
    <property type="component" value="Unassembled WGS sequence"/>
</dbReference>
<evidence type="ECO:0000313" key="3">
    <source>
        <dbReference type="EMBL" id="CAF0994179.1"/>
    </source>
</evidence>
<evidence type="ECO:0000313" key="10">
    <source>
        <dbReference type="Proteomes" id="UP000663866"/>
    </source>
</evidence>
<feature type="compositionally biased region" description="Low complexity" evidence="1">
    <location>
        <begin position="502"/>
        <end position="515"/>
    </location>
</feature>
<dbReference type="PANTHER" id="PTHR11360:SF260">
    <property type="entry name" value="MFS DOMAIN-CONTAINING PROTEIN"/>
    <property type="match status" value="1"/>
</dbReference>
<organism evidence="7 11">
    <name type="scientific">Rotaria magnacalcarata</name>
    <dbReference type="NCBI Taxonomy" id="392030"/>
    <lineage>
        <taxon>Eukaryota</taxon>
        <taxon>Metazoa</taxon>
        <taxon>Spiralia</taxon>
        <taxon>Gnathifera</taxon>
        <taxon>Rotifera</taxon>
        <taxon>Eurotatoria</taxon>
        <taxon>Bdelloidea</taxon>
        <taxon>Philodinida</taxon>
        <taxon>Philodinidae</taxon>
        <taxon>Rotaria</taxon>
    </lineage>
</organism>